<dbReference type="Proteomes" id="UP000003340">
    <property type="component" value="Unassembled WGS sequence"/>
</dbReference>
<organism evidence="1 2">
    <name type="scientific">[Clostridium] methylpentosum DSM 5476</name>
    <dbReference type="NCBI Taxonomy" id="537013"/>
    <lineage>
        <taxon>Bacteria</taxon>
        <taxon>Bacillati</taxon>
        <taxon>Bacillota</taxon>
        <taxon>Clostridia</taxon>
        <taxon>Eubacteriales</taxon>
        <taxon>Oscillospiraceae</taxon>
        <taxon>Oscillospiraceae incertae sedis</taxon>
    </lineage>
</organism>
<comment type="caution">
    <text evidence="1">The sequence shown here is derived from an EMBL/GenBank/DDBJ whole genome shotgun (WGS) entry which is preliminary data.</text>
</comment>
<proteinExistence type="predicted"/>
<keyword evidence="2" id="KW-1185">Reference proteome</keyword>
<accession>C0EAR8</accession>
<reference evidence="1 2" key="1">
    <citation type="submission" date="2009-01" db="EMBL/GenBank/DDBJ databases">
        <authorList>
            <person name="Fulton L."/>
            <person name="Clifton S."/>
            <person name="Fulton B."/>
            <person name="Xu J."/>
            <person name="Minx P."/>
            <person name="Pepin K.H."/>
            <person name="Johnson M."/>
            <person name="Bhonagiri V."/>
            <person name="Nash W.E."/>
            <person name="Mardis E.R."/>
            <person name="Wilson R.K."/>
        </authorList>
    </citation>
    <scope>NUCLEOTIDE SEQUENCE [LARGE SCALE GENOMIC DNA]</scope>
    <source>
        <strain evidence="1 2">DSM 5476</strain>
    </source>
</reference>
<evidence type="ECO:0008006" key="3">
    <source>
        <dbReference type="Google" id="ProtNLM"/>
    </source>
</evidence>
<dbReference type="Gene3D" id="3.40.50.2300">
    <property type="match status" value="1"/>
</dbReference>
<dbReference type="AlphaFoldDB" id="C0EAR8"/>
<evidence type="ECO:0000313" key="2">
    <source>
        <dbReference type="Proteomes" id="UP000003340"/>
    </source>
</evidence>
<dbReference type="InterPro" id="IPR011006">
    <property type="entry name" value="CheY-like_superfamily"/>
</dbReference>
<name>C0EAR8_9FIRM</name>
<sequence length="157" mass="18254">MRVLVCTTLPQEYEMIERAAEQFEKKHAVRLELTRCSNGKDFYQLQMETRFDILFVCLSGAVGQELSIQAKKIQPDGKIVWVSDDPIFAVAAYRIRVCSFLLRPISVPQLCETLFRCCLDDSDDRNIQLAPRAPQISCCTRPYSTIKMKRKRERRME</sequence>
<gene>
    <name evidence="1" type="ORF">CLOSTMETH_00932</name>
</gene>
<protein>
    <recommendedName>
        <fullName evidence="3">Stage 0 sporulation protein A homolog</fullName>
    </recommendedName>
</protein>
<reference evidence="1 2" key="2">
    <citation type="submission" date="2009-02" db="EMBL/GenBank/DDBJ databases">
        <title>Draft genome sequence of Clostridium methylpentosum (DSM 5476).</title>
        <authorList>
            <person name="Sudarsanam P."/>
            <person name="Ley R."/>
            <person name="Guruge J."/>
            <person name="Turnbaugh P.J."/>
            <person name="Mahowald M."/>
            <person name="Liep D."/>
            <person name="Gordon J."/>
        </authorList>
    </citation>
    <scope>NUCLEOTIDE SEQUENCE [LARGE SCALE GENOMIC DNA]</scope>
    <source>
        <strain evidence="1 2">DSM 5476</strain>
    </source>
</reference>
<dbReference type="SUPFAM" id="SSF52172">
    <property type="entry name" value="CheY-like"/>
    <property type="match status" value="1"/>
</dbReference>
<dbReference type="STRING" id="537013.CLOSTMETH_00932"/>
<dbReference type="HOGENOM" id="CLU_1674857_0_0_9"/>
<evidence type="ECO:0000313" key="1">
    <source>
        <dbReference type="EMBL" id="EEG31386.1"/>
    </source>
</evidence>
<dbReference type="EMBL" id="ACEC01000035">
    <property type="protein sequence ID" value="EEG31386.1"/>
    <property type="molecule type" value="Genomic_DNA"/>
</dbReference>